<keyword evidence="1" id="KW-0472">Membrane</keyword>
<accession>A0A0D8XLT9</accession>
<reference evidence="3" key="2">
    <citation type="journal article" date="2016" name="Sci. Rep.">
        <title>Dictyocaulus viviparus genome, variome and transcriptome elucidate lungworm biology and support future intervention.</title>
        <authorList>
            <person name="McNulty S.N."/>
            <person name="Strube C."/>
            <person name="Rosa B.A."/>
            <person name="Martin J.C."/>
            <person name="Tyagi R."/>
            <person name="Choi Y.J."/>
            <person name="Wang Q."/>
            <person name="Hallsworth Pepin K."/>
            <person name="Zhang X."/>
            <person name="Ozersky P."/>
            <person name="Wilson R.K."/>
            <person name="Sternberg P.W."/>
            <person name="Gasser R.B."/>
            <person name="Mitreva M."/>
        </authorList>
    </citation>
    <scope>NUCLEOTIDE SEQUENCE [LARGE SCALE GENOMIC DNA]</scope>
    <source>
        <strain evidence="3">HannoverDv2000</strain>
    </source>
</reference>
<keyword evidence="1" id="KW-0812">Transmembrane</keyword>
<feature type="transmembrane region" description="Helical" evidence="1">
    <location>
        <begin position="114"/>
        <end position="135"/>
    </location>
</feature>
<feature type="transmembrane region" description="Helical" evidence="1">
    <location>
        <begin position="85"/>
        <end position="108"/>
    </location>
</feature>
<keyword evidence="1" id="KW-1133">Transmembrane helix</keyword>
<keyword evidence="3" id="KW-1185">Reference proteome</keyword>
<gene>
    <name evidence="2" type="ORF">DICVIV_09259</name>
</gene>
<evidence type="ECO:0000313" key="2">
    <source>
        <dbReference type="EMBL" id="KJH44702.1"/>
    </source>
</evidence>
<dbReference type="OrthoDB" id="5919085at2759"/>
<evidence type="ECO:0000313" key="3">
    <source>
        <dbReference type="Proteomes" id="UP000053766"/>
    </source>
</evidence>
<proteinExistence type="predicted"/>
<name>A0A0D8XLT9_DICVI</name>
<dbReference type="Proteomes" id="UP000053766">
    <property type="component" value="Unassembled WGS sequence"/>
</dbReference>
<protein>
    <submittedName>
        <fullName evidence="2">Uncharacterized protein</fullName>
    </submittedName>
</protein>
<evidence type="ECO:0000256" key="1">
    <source>
        <dbReference type="SAM" id="Phobius"/>
    </source>
</evidence>
<dbReference type="AlphaFoldDB" id="A0A0D8XLT9"/>
<organism evidence="2 3">
    <name type="scientific">Dictyocaulus viviparus</name>
    <name type="common">Bovine lungworm</name>
    <dbReference type="NCBI Taxonomy" id="29172"/>
    <lineage>
        <taxon>Eukaryota</taxon>
        <taxon>Metazoa</taxon>
        <taxon>Ecdysozoa</taxon>
        <taxon>Nematoda</taxon>
        <taxon>Chromadorea</taxon>
        <taxon>Rhabditida</taxon>
        <taxon>Rhabditina</taxon>
        <taxon>Rhabditomorpha</taxon>
        <taxon>Strongyloidea</taxon>
        <taxon>Metastrongylidae</taxon>
        <taxon>Dictyocaulus</taxon>
    </lineage>
</organism>
<dbReference type="STRING" id="29172.A0A0D8XLT9"/>
<dbReference type="EMBL" id="KN716454">
    <property type="protein sequence ID" value="KJH44702.1"/>
    <property type="molecule type" value="Genomic_DNA"/>
</dbReference>
<reference evidence="2 3" key="1">
    <citation type="submission" date="2013-11" db="EMBL/GenBank/DDBJ databases">
        <title>Draft genome of the bovine lungworm Dictyocaulus viviparus.</title>
        <authorList>
            <person name="Mitreva M."/>
        </authorList>
    </citation>
    <scope>NUCLEOTIDE SEQUENCE [LARGE SCALE GENOMIC DNA]</scope>
    <source>
        <strain evidence="2 3">HannoverDv2000</strain>
    </source>
</reference>
<sequence>MNRKSVSLEVPVLRPLHLNLNELVYTPPARSTPICLDHSPNFSQKIKIPKKKYSYADPLQRMDTPIFDKNEISHVKKGPSSPTTVMTMAGLFVVGILLMMSGVIVISAHTETPFIVTGCLFLGVGFAMLLVCAILQRKNIIKFIHDLNSDLYFLKMNKSYMWKVMFENRAELPLSE</sequence>